<dbReference type="Gene3D" id="3.40.50.1820">
    <property type="entry name" value="alpha/beta hydrolase"/>
    <property type="match status" value="1"/>
</dbReference>
<proteinExistence type="predicted"/>
<dbReference type="PANTHER" id="PTHR45856:SF24">
    <property type="entry name" value="FUNGAL LIPASE-LIKE DOMAIN-CONTAINING PROTEIN"/>
    <property type="match status" value="1"/>
</dbReference>
<dbReference type="SUPFAM" id="SSF49562">
    <property type="entry name" value="C2 domain (Calcium/lipid-binding domain, CaLB)"/>
    <property type="match status" value="1"/>
</dbReference>
<dbReference type="Gene3D" id="2.60.40.150">
    <property type="entry name" value="C2 domain"/>
    <property type="match status" value="1"/>
</dbReference>
<sequence length="1223" mass="131651">MASTGSYAESLLAAPDCCREQFRHACLAYNDQILDDGSFPTWECLLSSAALPSQGASLMAAVAEEEARALRVVGRARRPRPCESPYAAVAEVAFRGTYNAANWATNLAIELEDVKVGDCRQGLAHRGFQQAYLAMRDLLGAELERSLSALEPCPAGQVLLLLTGHSMGGALAALAAYDLAPRARYAVRCVTWGCPRLGDAAFARAFVAAVPHAARFITRHDPVPRLLSNPADPHDSGALVSTRLTAQYIGAMQLPQRAIGAVGYCHACPGVVLDPGASTLAHALVGSLEATSGASDALTHFFTPHENCTYSEALDGALRRRAAWAFARRASVGTWLSTRRKARLPDPQELLRGCGALVADLASSGRLPELLRDFQSRLDEVTRQGPELLQTAEGSALLQEAQERLLGVLPLLGLGPGGADLKHRLVAKLENSSSGRQLLQRAEEQLLEVRSKPDLLLSYVDSLNSFFKGGAGSAPFAERCASVLDKARSHYLEFLGSNAAQQQLRASGIEFDEEGRVDVKRVLERGQALLETPTGQEVLRRTQACAADVVSGLEARAAGVSMPKEVEECLLQLEQSDQGRAMIAWGREQLSAARQDPSYLRNLLVPADQTGSDAVREWCSDFLLADSDARGALLEKAGGTCLDALRSPGAQQLLRSLGVEFDEDGGVRLEQVLERSGQLLQTEEGRGILVKVQEALVASLPSLEDRADGLGLDKAVSALGRTAQGRKLLSWGRRHLEEVQRNPEALSRWLASKKAGAVAQAAQDAAARTELLESVRARFLEFLLGQLPLIEVPNIEGEKEGKAFTVSNISLEGLKVPPEGVQLGLAGSDASAPQAEVQEGPPGAAPRTLAHGELLRATARGVGLEIPDLRWSFEQRHFPYAHGIGSALARVRGVHIVVALAVKRAGSDGRLHPHLSLASSSVVIEEVLIDVRESSFSWLYNTLMHLFRQTVKEFITASLQSAIAENIGTLLTPLNEYVEPIWPSLSRALGISIEDLPVDAPSDQGDADAATALGLRIHLRKATNLRHLNMSGDAPWCWCGIKEGARESTARESSSRIIRGSLSPEWDEVHLLAPWRRGEDILFIVYDRGSATSKVQGSAAVPGNWFHPTPFDGELALSDSADGRLHVRVEPVAVSDHRIALGAGSDEQLGIDFDGTTKAITSVDPGGAASRRFEEQHPMEAPLRRGDFVVRLVQAPERGQMNEMVVRRAASVRFDFGPSLRAA</sequence>
<dbReference type="InterPro" id="IPR001478">
    <property type="entry name" value="PDZ"/>
</dbReference>
<dbReference type="InterPro" id="IPR029058">
    <property type="entry name" value="AB_hydrolase_fold"/>
</dbReference>
<dbReference type="InterPro" id="IPR002921">
    <property type="entry name" value="Fungal_lipase-type"/>
</dbReference>
<dbReference type="InterPro" id="IPR051218">
    <property type="entry name" value="Sec_MonoDiacylglyc_Lipase"/>
</dbReference>
<evidence type="ECO:0000259" key="2">
    <source>
        <dbReference type="PROSITE" id="PS50106"/>
    </source>
</evidence>
<evidence type="ECO:0000256" key="1">
    <source>
        <dbReference type="SAM" id="MobiDB-lite"/>
    </source>
</evidence>
<dbReference type="SUPFAM" id="SSF55394">
    <property type="entry name" value="Bactericidal permeability-increasing protein, BPI"/>
    <property type="match status" value="1"/>
</dbReference>
<dbReference type="Pfam" id="PF01764">
    <property type="entry name" value="Lipase_3"/>
    <property type="match status" value="1"/>
</dbReference>
<dbReference type="AlphaFoldDB" id="A0A7S4PUC1"/>
<dbReference type="CDD" id="cd00519">
    <property type="entry name" value="Lipase_3"/>
    <property type="match status" value="1"/>
</dbReference>
<name>A0A7S4PUC1_9DINO</name>
<feature type="region of interest" description="Disordered" evidence="1">
    <location>
        <begin position="826"/>
        <end position="845"/>
    </location>
</feature>
<dbReference type="InterPro" id="IPR017943">
    <property type="entry name" value="Bactericidal_perm-incr_a/b_dom"/>
</dbReference>
<evidence type="ECO:0000313" key="3">
    <source>
        <dbReference type="EMBL" id="CAE4561486.1"/>
    </source>
</evidence>
<dbReference type="SUPFAM" id="SSF53474">
    <property type="entry name" value="alpha/beta-Hydrolases"/>
    <property type="match status" value="1"/>
</dbReference>
<dbReference type="InterPro" id="IPR035892">
    <property type="entry name" value="C2_domain_sf"/>
</dbReference>
<dbReference type="EMBL" id="HBNR01001572">
    <property type="protein sequence ID" value="CAE4561486.1"/>
    <property type="molecule type" value="Transcribed_RNA"/>
</dbReference>
<dbReference type="Gene3D" id="3.15.10.10">
    <property type="entry name" value="Bactericidal permeability-increasing protein, domain 1"/>
    <property type="match status" value="1"/>
</dbReference>
<dbReference type="PANTHER" id="PTHR45856">
    <property type="entry name" value="ALPHA/BETA-HYDROLASES SUPERFAMILY PROTEIN"/>
    <property type="match status" value="1"/>
</dbReference>
<dbReference type="GO" id="GO:0006629">
    <property type="term" value="P:lipid metabolic process"/>
    <property type="evidence" value="ECO:0007669"/>
    <property type="project" value="InterPro"/>
</dbReference>
<reference evidence="3" key="1">
    <citation type="submission" date="2021-01" db="EMBL/GenBank/DDBJ databases">
        <authorList>
            <person name="Corre E."/>
            <person name="Pelletier E."/>
            <person name="Niang G."/>
            <person name="Scheremetjew M."/>
            <person name="Finn R."/>
            <person name="Kale V."/>
            <person name="Holt S."/>
            <person name="Cochrane G."/>
            <person name="Meng A."/>
            <person name="Brown T."/>
            <person name="Cohen L."/>
        </authorList>
    </citation>
    <scope>NUCLEOTIDE SEQUENCE</scope>
    <source>
        <strain evidence="3">CCMP3105</strain>
    </source>
</reference>
<gene>
    <name evidence="3" type="ORF">AMON00008_LOCUS1105</name>
</gene>
<accession>A0A7S4PUC1</accession>
<feature type="domain" description="PDZ" evidence="2">
    <location>
        <begin position="1138"/>
        <end position="1192"/>
    </location>
</feature>
<dbReference type="PROSITE" id="PS50106">
    <property type="entry name" value="PDZ"/>
    <property type="match status" value="1"/>
</dbReference>
<organism evidence="3">
    <name type="scientific">Alexandrium monilatum</name>
    <dbReference type="NCBI Taxonomy" id="311494"/>
    <lineage>
        <taxon>Eukaryota</taxon>
        <taxon>Sar</taxon>
        <taxon>Alveolata</taxon>
        <taxon>Dinophyceae</taxon>
        <taxon>Gonyaulacales</taxon>
        <taxon>Pyrocystaceae</taxon>
        <taxon>Alexandrium</taxon>
    </lineage>
</organism>
<dbReference type="GO" id="GO:0008289">
    <property type="term" value="F:lipid binding"/>
    <property type="evidence" value="ECO:0007669"/>
    <property type="project" value="InterPro"/>
</dbReference>
<protein>
    <recommendedName>
        <fullName evidence="2">PDZ domain-containing protein</fullName>
    </recommendedName>
</protein>